<comment type="similarity">
    <text evidence="2">Belongs to the CD36 family.</text>
</comment>
<evidence type="ECO:0000313" key="8">
    <source>
        <dbReference type="EMBL" id="EGB05764.1"/>
    </source>
</evidence>
<evidence type="ECO:0000256" key="7">
    <source>
        <dbReference type="SAM" id="Phobius"/>
    </source>
</evidence>
<dbReference type="GeneID" id="20225689"/>
<keyword evidence="3 7" id="KW-0812">Transmembrane</keyword>
<protein>
    <submittedName>
        <fullName evidence="8">Uncharacterized protein</fullName>
    </submittedName>
</protein>
<dbReference type="PANTHER" id="PTHR11923:SF51">
    <property type="entry name" value="LYSOSOME MEMBRANE PROTEIN 2"/>
    <property type="match status" value="1"/>
</dbReference>
<reference evidence="8 9" key="1">
    <citation type="journal article" date="2011" name="Proc. Natl. Acad. Sci. U.S.A.">
        <title>Niche of harmful alga Aureococcus anophagefferens revealed through ecogenomics.</title>
        <authorList>
            <person name="Gobler C.J."/>
            <person name="Berry D.L."/>
            <person name="Dyhrman S.T."/>
            <person name="Wilhelm S.W."/>
            <person name="Salamov A."/>
            <person name="Lobanov A.V."/>
            <person name="Zhang Y."/>
            <person name="Collier J.L."/>
            <person name="Wurch L.L."/>
            <person name="Kustka A.B."/>
            <person name="Dill B.D."/>
            <person name="Shah M."/>
            <person name="VerBerkmoes N.C."/>
            <person name="Kuo A."/>
            <person name="Terry A."/>
            <person name="Pangilinan J."/>
            <person name="Lindquist E.A."/>
            <person name="Lucas S."/>
            <person name="Paulsen I.T."/>
            <person name="Hattenrath-Lehmann T.K."/>
            <person name="Talmage S.C."/>
            <person name="Walker E.A."/>
            <person name="Koch F."/>
            <person name="Burson A.M."/>
            <person name="Marcoval M.A."/>
            <person name="Tang Y.Z."/>
            <person name="Lecleir G.R."/>
            <person name="Coyne K.J."/>
            <person name="Berg G.M."/>
            <person name="Bertrand E.M."/>
            <person name="Saito M.A."/>
            <person name="Gladyshev V.N."/>
            <person name="Grigoriev I.V."/>
        </authorList>
    </citation>
    <scope>NUCLEOTIDE SEQUENCE [LARGE SCALE GENOMIC DNA]</scope>
    <source>
        <strain evidence="9">CCMP 1984</strain>
    </source>
</reference>
<keyword evidence="9" id="KW-1185">Reference proteome</keyword>
<feature type="transmembrane region" description="Helical" evidence="7">
    <location>
        <begin position="1259"/>
        <end position="1283"/>
    </location>
</feature>
<dbReference type="InParanoid" id="F0YGN8"/>
<evidence type="ECO:0000256" key="3">
    <source>
        <dbReference type="ARBA" id="ARBA00022692"/>
    </source>
</evidence>
<evidence type="ECO:0000256" key="2">
    <source>
        <dbReference type="ARBA" id="ARBA00010532"/>
    </source>
</evidence>
<dbReference type="Proteomes" id="UP000002729">
    <property type="component" value="Unassembled WGS sequence"/>
</dbReference>
<dbReference type="Pfam" id="PF01130">
    <property type="entry name" value="CD36"/>
    <property type="match status" value="2"/>
</dbReference>
<keyword evidence="4 7" id="KW-1133">Transmembrane helix</keyword>
<evidence type="ECO:0000256" key="6">
    <source>
        <dbReference type="ARBA" id="ARBA00023180"/>
    </source>
</evidence>
<accession>F0YGN8</accession>
<evidence type="ECO:0000256" key="4">
    <source>
        <dbReference type="ARBA" id="ARBA00022989"/>
    </source>
</evidence>
<proteinExistence type="inferred from homology"/>
<dbReference type="EMBL" id="GL833139">
    <property type="protein sequence ID" value="EGB05764.1"/>
    <property type="molecule type" value="Genomic_DNA"/>
</dbReference>
<dbReference type="PANTHER" id="PTHR11923">
    <property type="entry name" value="SCAVENGER RECEPTOR CLASS B TYPE-1 SR-B1"/>
    <property type="match status" value="1"/>
</dbReference>
<dbReference type="GO" id="GO:0005044">
    <property type="term" value="F:scavenger receptor activity"/>
    <property type="evidence" value="ECO:0007669"/>
    <property type="project" value="TreeGrafter"/>
</dbReference>
<sequence>MARKLERHMPLRFRLLGKCFVVTGAILLAILTLLWSQYLFPTMLDAHVAFDAYTLHPYYTHFAAVLNEYDEFMNDWTFEDFELVPAHREQDPATDLFVIYLWHVTNTENFIEGGYKPRLQEMGPYAYVRQAYKYDIEWPDDSHHVTYKEWWFLSPVESPEACRLMFFQQGLGEYNEHTRDHPAACAPDHEEYMSLQNRWTTEGIFGELSQSVFANIRESMVKAELLPEAFSDVWAYRLAVHASSALNVVVSALTDSDAAFHFAASDSSATALMLDKLSVSWLMGNAAYGTADAIELASTTIAGADASRAMLSAAEAAYLLAPANPISVLNYDRGVPLWIGAARHLGLIVSSVVEEDAAAANQIAHAYLLSELSTAFGKGHVETEALVLGIATYLYGEVGWMASPSADNYRAREWGGQASFVRGGGCDCGTYSTGLYADVAVETVPGFYFYTCAWGLASSLGFYAPWEAMGTAPPLNDTLTRWIIDPNYEDTRSELGIYIDENLVRWWQAYEYCNVSKGGRSPTCDAMSEANQMTEVELPAAMLSLSQHTMTSFSASANTLAAVDSHQKITGASTPHPTTPHAQPSLAVFMLEEDSDLCLGSAEFATMRQYRGQVCAVAGHLYDKWSLQDHWHEVYVAASAMAIGYSNMNLTTADAQILLDALAGKGTEARIFRGSIGKVATSYRCDGSDGGNIRFQERPSGVDDIPAELDETCEPYSIYCDSRFLCLQISLASVFRITIRSVLGWKPNQATATVTILKIDSAYDHDYQSATIHPYPRQRGNVIAFWLQEWSTYRVLIERRTVCYVDRVAMRLLNSELEPYNLTARCVNRSTLELDEYCRPVENIECSEDGFEVSDVSGNLARFQRDGQRREEWYAPKIILNLSDISSTVGPLDVANVSASNTLAIDNPAFAIYPGKLWVPNASSYRLRRGEGDTRSLKFHKKADCDFRFLGGAKKWGSCTTRLQTGKGNLNDVQRVAEWRGNGTLITGDDFVDTINTSAGTLIHQTRPFGWEGFRAYNFTYLLRGKGFDFQGADVMYVLNADHLMLIELMRLRTGDLKIGMADLSEEYYVEWPTRKKAEAHNYTRRFWARANRYETTSTTFDEGRRFARDKLKDLHDERYTIPYGMISLQAITDTPCFISLPHFYGNEEWGGLEARQVYFDTNYDRRLHSYYVDIEPITGQTVREARRFQFNFRVERNMQFPQIISSQERCEVPTADFSENGYGCFMFFPVWWVSEERHIDGVKALRLKREVLEVTERLFYTALYGAAVGFMLIFLGIGPWCWTNRREVAFRQRIYID</sequence>
<dbReference type="OrthoDB" id="195015at2759"/>
<evidence type="ECO:0000256" key="1">
    <source>
        <dbReference type="ARBA" id="ARBA00004370"/>
    </source>
</evidence>
<keyword evidence="5 7" id="KW-0472">Membrane</keyword>
<evidence type="ECO:0000256" key="5">
    <source>
        <dbReference type="ARBA" id="ARBA00023136"/>
    </source>
</evidence>
<dbReference type="eggNOG" id="ENOG502SB3Z">
    <property type="taxonomic scope" value="Eukaryota"/>
</dbReference>
<comment type="subcellular location">
    <subcellularLocation>
        <location evidence="1">Membrane</location>
    </subcellularLocation>
</comment>
<dbReference type="RefSeq" id="XP_009039603.1">
    <property type="nucleotide sequence ID" value="XM_009041355.1"/>
</dbReference>
<keyword evidence="6" id="KW-0325">Glycoprotein</keyword>
<gene>
    <name evidence="8" type="ORF">AURANDRAFT_66186</name>
</gene>
<dbReference type="InterPro" id="IPR002159">
    <property type="entry name" value="CD36_fam"/>
</dbReference>
<name>F0YGN8_AURAN</name>
<dbReference type="GO" id="GO:0005737">
    <property type="term" value="C:cytoplasm"/>
    <property type="evidence" value="ECO:0007669"/>
    <property type="project" value="TreeGrafter"/>
</dbReference>
<dbReference type="GO" id="GO:0016020">
    <property type="term" value="C:membrane"/>
    <property type="evidence" value="ECO:0007669"/>
    <property type="project" value="UniProtKB-SubCell"/>
</dbReference>
<evidence type="ECO:0000313" key="9">
    <source>
        <dbReference type="Proteomes" id="UP000002729"/>
    </source>
</evidence>
<dbReference type="KEGG" id="aaf:AURANDRAFT_66186"/>
<organism evidence="9">
    <name type="scientific">Aureococcus anophagefferens</name>
    <name type="common">Harmful bloom alga</name>
    <dbReference type="NCBI Taxonomy" id="44056"/>
    <lineage>
        <taxon>Eukaryota</taxon>
        <taxon>Sar</taxon>
        <taxon>Stramenopiles</taxon>
        <taxon>Ochrophyta</taxon>
        <taxon>Pelagophyceae</taxon>
        <taxon>Pelagomonadales</taxon>
        <taxon>Pelagomonadaceae</taxon>
        <taxon>Aureococcus</taxon>
    </lineage>
</organism>